<evidence type="ECO:0000313" key="2">
    <source>
        <dbReference type="Proteomes" id="UP000555103"/>
    </source>
</evidence>
<proteinExistence type="predicted"/>
<accession>A0A840CN49</accession>
<evidence type="ECO:0000313" key="1">
    <source>
        <dbReference type="EMBL" id="MBB4034425.1"/>
    </source>
</evidence>
<name>A0A840CN49_9BACT</name>
<protein>
    <submittedName>
        <fullName evidence="1">Uncharacterized protein</fullName>
    </submittedName>
</protein>
<dbReference type="Proteomes" id="UP000555103">
    <property type="component" value="Unassembled WGS sequence"/>
</dbReference>
<gene>
    <name evidence="1" type="ORF">GGR21_000310</name>
</gene>
<sequence>MSNIVFIDENKKKLDNIKQLCFIIKICLSCKRISPCDCMIVMDTLEM</sequence>
<organism evidence="1 2">
    <name type="scientific">Dysgonomonas hofstadii</name>
    <dbReference type="NCBI Taxonomy" id="637886"/>
    <lineage>
        <taxon>Bacteria</taxon>
        <taxon>Pseudomonadati</taxon>
        <taxon>Bacteroidota</taxon>
        <taxon>Bacteroidia</taxon>
        <taxon>Bacteroidales</taxon>
        <taxon>Dysgonomonadaceae</taxon>
        <taxon>Dysgonomonas</taxon>
    </lineage>
</organism>
<reference evidence="1 2" key="1">
    <citation type="submission" date="2020-08" db="EMBL/GenBank/DDBJ databases">
        <title>Genomic Encyclopedia of Type Strains, Phase IV (KMG-IV): sequencing the most valuable type-strain genomes for metagenomic binning, comparative biology and taxonomic classification.</title>
        <authorList>
            <person name="Goeker M."/>
        </authorList>
    </citation>
    <scope>NUCLEOTIDE SEQUENCE [LARGE SCALE GENOMIC DNA]</scope>
    <source>
        <strain evidence="1 2">DSM 104969</strain>
    </source>
</reference>
<comment type="caution">
    <text evidence="1">The sequence shown here is derived from an EMBL/GenBank/DDBJ whole genome shotgun (WGS) entry which is preliminary data.</text>
</comment>
<dbReference type="AlphaFoldDB" id="A0A840CN49"/>
<dbReference type="EMBL" id="JACIEP010000001">
    <property type="protein sequence ID" value="MBB4034425.1"/>
    <property type="molecule type" value="Genomic_DNA"/>
</dbReference>
<keyword evidence="2" id="KW-1185">Reference proteome</keyword>